<dbReference type="EMBL" id="NOWI01000003">
    <property type="protein sequence ID" value="RFT45938.1"/>
    <property type="molecule type" value="Genomic_DNA"/>
</dbReference>
<comment type="subcellular location">
    <subcellularLocation>
        <location evidence="6">Cell membrane</location>
        <topology evidence="6">Multi-pass membrane protein</topology>
    </subcellularLocation>
    <subcellularLocation>
        <location evidence="1">Membrane</location>
        <topology evidence="1">Multi-pass membrane protein</topology>
    </subcellularLocation>
</comment>
<feature type="transmembrane region" description="Helical" evidence="6">
    <location>
        <begin position="67"/>
        <end position="87"/>
    </location>
</feature>
<comment type="caution">
    <text evidence="8">The sequence shown here is derived from an EMBL/GenBank/DDBJ whole genome shotgun (WGS) entry which is preliminary data.</text>
</comment>
<evidence type="ECO:0000256" key="3">
    <source>
        <dbReference type="ARBA" id="ARBA00022692"/>
    </source>
</evidence>
<feature type="transmembrane region" description="Helical" evidence="6">
    <location>
        <begin position="31"/>
        <end position="55"/>
    </location>
</feature>
<sequence length="231" mass="23605">MTQIASAFTWLATSSHWSGPGAIGVRIGEHLWYTLLAILLASVIAIPAGLAIGHTGRGRTVAVTCSGALRALPSLGLLTLLAISTTMGIERPVVPATIVLAILAIPPLLAGSYSGIEAVDDEVTDGARACGMTGMQVLRRVELPLAAPLLLGGLRSATLQVIATTTICSYLGMGGLGRFILDGLAVSDYPQMLAGSIVIIVLALATDGLLALATRLLTGPGVRHALALTPQ</sequence>
<evidence type="ECO:0000256" key="6">
    <source>
        <dbReference type="RuleBase" id="RU363032"/>
    </source>
</evidence>
<reference evidence="8 9" key="1">
    <citation type="submission" date="2017-07" db="EMBL/GenBank/DDBJ databases">
        <authorList>
            <person name="Sun Z.S."/>
            <person name="Albrecht U."/>
            <person name="Echele G."/>
            <person name="Lee C.C."/>
        </authorList>
    </citation>
    <scope>NUCLEOTIDE SEQUENCE [LARGE SCALE GENOMIC DNA]</scope>
    <source>
        <strain evidence="8 9">P16-029</strain>
    </source>
</reference>
<dbReference type="PROSITE" id="PS50928">
    <property type="entry name" value="ABC_TM1"/>
    <property type="match status" value="1"/>
</dbReference>
<dbReference type="PANTHER" id="PTHR30177">
    <property type="entry name" value="GLYCINE BETAINE/L-PROLINE TRANSPORT SYSTEM PERMEASE PROTEIN PROW"/>
    <property type="match status" value="1"/>
</dbReference>
<keyword evidence="5 6" id="KW-0472">Membrane</keyword>
<keyword evidence="3 6" id="KW-0812">Transmembrane</keyword>
<evidence type="ECO:0000313" key="8">
    <source>
        <dbReference type="EMBL" id="RFT45938.1"/>
    </source>
</evidence>
<dbReference type="AlphaFoldDB" id="A0A3E2DKW6"/>
<name>A0A3E2DKW6_9ACTN</name>
<feature type="domain" description="ABC transmembrane type-1" evidence="7">
    <location>
        <begin position="27"/>
        <end position="210"/>
    </location>
</feature>
<dbReference type="RefSeq" id="WP_117188836.1">
    <property type="nucleotide sequence ID" value="NZ_AP024308.1"/>
</dbReference>
<feature type="transmembrane region" description="Helical" evidence="6">
    <location>
        <begin position="192"/>
        <end position="213"/>
    </location>
</feature>
<feature type="transmembrane region" description="Helical" evidence="6">
    <location>
        <begin position="145"/>
        <end position="172"/>
    </location>
</feature>
<keyword evidence="2 6" id="KW-0813">Transport</keyword>
<evidence type="ECO:0000313" key="9">
    <source>
        <dbReference type="Proteomes" id="UP000259211"/>
    </source>
</evidence>
<keyword evidence="4 6" id="KW-1133">Transmembrane helix</keyword>
<dbReference type="SUPFAM" id="SSF161098">
    <property type="entry name" value="MetI-like"/>
    <property type="match status" value="1"/>
</dbReference>
<dbReference type="Pfam" id="PF00528">
    <property type="entry name" value="BPD_transp_1"/>
    <property type="match status" value="1"/>
</dbReference>
<dbReference type="GO" id="GO:0005886">
    <property type="term" value="C:plasma membrane"/>
    <property type="evidence" value="ECO:0007669"/>
    <property type="project" value="UniProtKB-SubCell"/>
</dbReference>
<dbReference type="InterPro" id="IPR035906">
    <property type="entry name" value="MetI-like_sf"/>
</dbReference>
<protein>
    <submittedName>
        <fullName evidence="8">ABC transporter permease</fullName>
    </submittedName>
</protein>
<gene>
    <name evidence="8" type="ORF">CHT91_03795</name>
</gene>
<accession>A0A3E2DKW6</accession>
<dbReference type="PANTHER" id="PTHR30177:SF33">
    <property type="entry name" value="POSSIBLE OSMOPROTECTANT (GLYCINE BETAINE_CARNITINE_CHOLINE_L-PROLINE) TRANSPORT INTEGRAL MEMBRANE PROTEIN ABC TRANSPORTER PROZ"/>
    <property type="match status" value="1"/>
</dbReference>
<evidence type="ECO:0000259" key="7">
    <source>
        <dbReference type="PROSITE" id="PS50928"/>
    </source>
</evidence>
<organism evidence="8 9">
    <name type="scientific">Cutibacterium avidum</name>
    <dbReference type="NCBI Taxonomy" id="33010"/>
    <lineage>
        <taxon>Bacteria</taxon>
        <taxon>Bacillati</taxon>
        <taxon>Actinomycetota</taxon>
        <taxon>Actinomycetes</taxon>
        <taxon>Propionibacteriales</taxon>
        <taxon>Propionibacteriaceae</taxon>
        <taxon>Cutibacterium</taxon>
    </lineage>
</organism>
<feature type="transmembrane region" description="Helical" evidence="6">
    <location>
        <begin position="93"/>
        <end position="110"/>
    </location>
</feature>
<evidence type="ECO:0000256" key="4">
    <source>
        <dbReference type="ARBA" id="ARBA00022989"/>
    </source>
</evidence>
<dbReference type="GO" id="GO:0055085">
    <property type="term" value="P:transmembrane transport"/>
    <property type="evidence" value="ECO:0007669"/>
    <property type="project" value="InterPro"/>
</dbReference>
<proteinExistence type="inferred from homology"/>
<dbReference type="Gene3D" id="1.10.3720.10">
    <property type="entry name" value="MetI-like"/>
    <property type="match status" value="1"/>
</dbReference>
<dbReference type="InterPro" id="IPR051204">
    <property type="entry name" value="ABC_transp_perm/SBD"/>
</dbReference>
<dbReference type="InterPro" id="IPR000515">
    <property type="entry name" value="MetI-like"/>
</dbReference>
<evidence type="ECO:0000256" key="2">
    <source>
        <dbReference type="ARBA" id="ARBA00022448"/>
    </source>
</evidence>
<dbReference type="GO" id="GO:0031460">
    <property type="term" value="P:glycine betaine transport"/>
    <property type="evidence" value="ECO:0007669"/>
    <property type="project" value="TreeGrafter"/>
</dbReference>
<comment type="similarity">
    <text evidence="6">Belongs to the binding-protein-dependent transport system permease family.</text>
</comment>
<evidence type="ECO:0000256" key="1">
    <source>
        <dbReference type="ARBA" id="ARBA00004141"/>
    </source>
</evidence>
<dbReference type="Proteomes" id="UP000259211">
    <property type="component" value="Unassembled WGS sequence"/>
</dbReference>
<evidence type="ECO:0000256" key="5">
    <source>
        <dbReference type="ARBA" id="ARBA00023136"/>
    </source>
</evidence>